<evidence type="ECO:0000259" key="1">
    <source>
        <dbReference type="Pfam" id="PF15970"/>
    </source>
</evidence>
<dbReference type="SUPFAM" id="SSF143100">
    <property type="entry name" value="TTHA1013/TTHA0281-like"/>
    <property type="match status" value="1"/>
</dbReference>
<dbReference type="Pfam" id="PF15970">
    <property type="entry name" value="HicB-like_2"/>
    <property type="match status" value="1"/>
</dbReference>
<name>A0A2H4JFV9_9CAUD</name>
<proteinExistence type="predicted"/>
<dbReference type="GO" id="GO:0003677">
    <property type="term" value="F:DNA binding"/>
    <property type="evidence" value="ECO:0007669"/>
    <property type="project" value="InterPro"/>
</dbReference>
<reference evidence="2 3" key="1">
    <citation type="submission" date="2017-06" db="EMBL/GenBank/DDBJ databases">
        <title>Novel phages from South African skin metaviromes.</title>
        <authorList>
            <person name="van Zyl L.J."/>
            <person name="Abrahams Y."/>
            <person name="Stander E.A."/>
            <person name="Kirby B.M."/>
            <person name="Clavaud C."/>
            <person name="Farcet C."/>
            <person name="Breton L."/>
            <person name="Trindade M.I."/>
        </authorList>
    </citation>
    <scope>NUCLEOTIDE SEQUENCE [LARGE SCALE GENOMIC DNA]</scope>
</reference>
<keyword evidence="3" id="KW-1185">Reference proteome</keyword>
<sequence>MQYPVTLTHDTDGSFLVRCRDIPEALAVGYSEEEALAEAINGFESAFMIYISERRTIPLPSKKLKDEYLVRLPVRVSFKVALYNEMLAQDLKKADLARRLNWDQKQVDRLLSLKHSTKLESLEEAFHVMGREVDVVVA</sequence>
<feature type="domain" description="HicB-like antitoxin of toxin-antitoxin system" evidence="1">
    <location>
        <begin position="3"/>
        <end position="79"/>
    </location>
</feature>
<evidence type="ECO:0000313" key="2">
    <source>
        <dbReference type="EMBL" id="ASN71618.1"/>
    </source>
</evidence>
<organism evidence="2 3">
    <name type="scientific">Uncultured Caudovirales phage clone 2F_1</name>
    <dbReference type="NCBI Taxonomy" id="2992576"/>
    <lineage>
        <taxon>Viruses</taxon>
        <taxon>Duplodnaviria</taxon>
        <taxon>Heunggongvirae</taxon>
        <taxon>Uroviricota</taxon>
        <taxon>Caudoviricetes</taxon>
        <taxon>Peduoviridae</taxon>
        <taxon>Bracchivirus</taxon>
        <taxon>Bracchivirus U2F1</taxon>
    </lineage>
</organism>
<dbReference type="InterPro" id="IPR010982">
    <property type="entry name" value="Lambda_DNA-bd_dom_sf"/>
</dbReference>
<protein>
    <recommendedName>
        <fullName evidence="1">HicB-like antitoxin of toxin-antitoxin system domain-containing protein</fullName>
    </recommendedName>
</protein>
<dbReference type="Proteomes" id="UP000887440">
    <property type="component" value="Segment"/>
</dbReference>
<dbReference type="SUPFAM" id="SSF47413">
    <property type="entry name" value="lambda repressor-like DNA-binding domains"/>
    <property type="match status" value="1"/>
</dbReference>
<dbReference type="InterPro" id="IPR031807">
    <property type="entry name" value="HicB-like"/>
</dbReference>
<dbReference type="Gene3D" id="3.30.160.250">
    <property type="match status" value="1"/>
</dbReference>
<accession>A0A2H4JFV9</accession>
<dbReference type="InterPro" id="IPR035069">
    <property type="entry name" value="TTHA1013/TTHA0281-like"/>
</dbReference>
<gene>
    <name evidence="2" type="ORF">2F1_17</name>
</gene>
<evidence type="ECO:0000313" key="3">
    <source>
        <dbReference type="Proteomes" id="UP000887440"/>
    </source>
</evidence>
<dbReference type="EMBL" id="MF417929">
    <property type="protein sequence ID" value="ASN71618.1"/>
    <property type="molecule type" value="Genomic_DNA"/>
</dbReference>